<dbReference type="PANTHER" id="PTHR36009:SF3">
    <property type="entry name" value="TRANSMEMBRANE PROTEIN"/>
    <property type="match status" value="1"/>
</dbReference>
<organism evidence="2 3">
    <name type="scientific">Chrysochromulina tobinii</name>
    <dbReference type="NCBI Taxonomy" id="1460289"/>
    <lineage>
        <taxon>Eukaryota</taxon>
        <taxon>Haptista</taxon>
        <taxon>Haptophyta</taxon>
        <taxon>Prymnesiophyceae</taxon>
        <taxon>Prymnesiales</taxon>
        <taxon>Chrysochromulinaceae</taxon>
        <taxon>Chrysochromulina</taxon>
    </lineage>
</organism>
<comment type="caution">
    <text evidence="2">The sequence shown here is derived from an EMBL/GenBank/DDBJ whole genome shotgun (WGS) entry which is preliminary data.</text>
</comment>
<evidence type="ECO:0000313" key="3">
    <source>
        <dbReference type="Proteomes" id="UP000037460"/>
    </source>
</evidence>
<evidence type="ECO:0000313" key="2">
    <source>
        <dbReference type="EMBL" id="KOO26313.1"/>
    </source>
</evidence>
<dbReference type="AlphaFoldDB" id="A0A0M0JJ94"/>
<keyword evidence="1" id="KW-0812">Transmembrane</keyword>
<dbReference type="Proteomes" id="UP000037460">
    <property type="component" value="Unassembled WGS sequence"/>
</dbReference>
<feature type="transmembrane region" description="Helical" evidence="1">
    <location>
        <begin position="73"/>
        <end position="92"/>
    </location>
</feature>
<feature type="transmembrane region" description="Helical" evidence="1">
    <location>
        <begin position="153"/>
        <end position="171"/>
    </location>
</feature>
<keyword evidence="1" id="KW-1133">Transmembrane helix</keyword>
<keyword evidence="1" id="KW-0472">Membrane</keyword>
<proteinExistence type="predicted"/>
<gene>
    <name evidence="2" type="ORF">Ctob_005005</name>
</gene>
<dbReference type="EMBL" id="JWZX01002869">
    <property type="protein sequence ID" value="KOO26313.1"/>
    <property type="molecule type" value="Genomic_DNA"/>
</dbReference>
<name>A0A0M0JJ94_9EUKA</name>
<keyword evidence="3" id="KW-1185">Reference proteome</keyword>
<dbReference type="OrthoDB" id="47210at2759"/>
<reference evidence="3" key="1">
    <citation type="journal article" date="2015" name="PLoS Genet.">
        <title>Genome Sequence and Transcriptome Analyses of Chrysochromulina tobin: Metabolic Tools for Enhanced Algal Fitness in the Prominent Order Prymnesiales (Haptophyceae).</title>
        <authorList>
            <person name="Hovde B.T."/>
            <person name="Deodato C.R."/>
            <person name="Hunsperger H.M."/>
            <person name="Ryken S.A."/>
            <person name="Yost W."/>
            <person name="Jha R.K."/>
            <person name="Patterson J."/>
            <person name="Monnat R.J. Jr."/>
            <person name="Barlow S.B."/>
            <person name="Starkenburg S.R."/>
            <person name="Cattolico R.A."/>
        </authorList>
    </citation>
    <scope>NUCLEOTIDE SEQUENCE</scope>
    <source>
        <strain evidence="3">CCMP291</strain>
    </source>
</reference>
<accession>A0A0M0JJ94</accession>
<protein>
    <recommendedName>
        <fullName evidence="4">DUF2834 domain-containing protein</fullName>
    </recommendedName>
</protein>
<evidence type="ECO:0000256" key="1">
    <source>
        <dbReference type="SAM" id="Phobius"/>
    </source>
</evidence>
<feature type="transmembrane region" description="Helical" evidence="1">
    <location>
        <begin position="40"/>
        <end position="61"/>
    </location>
</feature>
<sequence length="226" mass="24130">MLATYLSALFYVGSGSAPQGSPDETLAIVMNCLDTAAEPSIFFVIFNALGVLPALYAAVLLPGAKDQRPAPPALIATSFFAGFGGLGPYLFLRQPRPQPISRAELGFIARTVTESKLFGVAMVLTSLGLGAKLATIPDFDAALATYWSLFDQFGIVNVSSFDLLVLSLFFFEPLREDMQRRGWYAAPGEDPSTEEIARLAAFCAVPVLGPAAYVLARPALPLTESE</sequence>
<evidence type="ECO:0008006" key="4">
    <source>
        <dbReference type="Google" id="ProtNLM"/>
    </source>
</evidence>
<dbReference type="PANTHER" id="PTHR36009">
    <property type="match status" value="1"/>
</dbReference>